<organism evidence="3 4">
    <name type="scientific">Pycnococcus provasolii</name>
    <dbReference type="NCBI Taxonomy" id="41880"/>
    <lineage>
        <taxon>Eukaryota</taxon>
        <taxon>Viridiplantae</taxon>
        <taxon>Chlorophyta</taxon>
        <taxon>Pseudoscourfieldiophyceae</taxon>
        <taxon>Pseudoscourfieldiales</taxon>
        <taxon>Pycnococcaceae</taxon>
        <taxon>Pycnococcus</taxon>
    </lineage>
</organism>
<accession>A0A830HQ45</accession>
<feature type="region of interest" description="Disordered" evidence="1">
    <location>
        <begin position="926"/>
        <end position="954"/>
    </location>
</feature>
<comment type="caution">
    <text evidence="3">The sequence shown here is derived from an EMBL/GenBank/DDBJ whole genome shotgun (WGS) entry which is preliminary data.</text>
</comment>
<feature type="compositionally biased region" description="Acidic residues" evidence="1">
    <location>
        <begin position="878"/>
        <end position="888"/>
    </location>
</feature>
<keyword evidence="2" id="KW-1133">Transmembrane helix</keyword>
<feature type="region of interest" description="Disordered" evidence="1">
    <location>
        <begin position="273"/>
        <end position="298"/>
    </location>
</feature>
<sequence length="1178" mass="125135">MSFGGHAQDREQWVVGEYFATSIMLCSFECSDKRAKIYDLQFSACVLAFVLAFILTVAFAFTDRASPSFKQQISMNADAFAQGAAAKTTTTTNASASAPSPSDKQQQQGAVYNTRLVLLGAAGVGKSALVNTIVHATLVKGAPVKGVVKDDDLVEESCVLCPVLCTGGTAESNDADTAINAFLFGEEAATGAGGWNARWCEEDEKLSFLTHPQAALHMQCTSAVATAAPPTTTASSTSTTTATMIHNNNNNNNNNNEQNLVAVEDTPPYAPVGTPLPVGTLPPTTALPVSVRGSKNEGKQPTLFLEGRCSLRYRDRADVCALLSECYDYVLSAVPNSARSLTADRLRQQRHQQNNKDNHHLAKDREEDACRCLGQPPGFVFELHAKLRDDRILESEALAQLLLPARFLPLLGTVREYRVRCPRHDEDATSAKATGKRGVGAVDEEAGYNTTRARAILAKLHTYLLRNATGPWSHWGLLDASSAVDMVVPSNLPVTAIVDTPGLQSAHGTSFMANNARSRWALVQALRDGGASHAIWMPDVGHHINSTPTATGTCDADYIATVPSWPLGTGAASAMAVAVAALLDSGAFDMFDDAGVWQSWLAPQSSDDAKAAPSSSPESAKKDPVPCSGAFLWVRNHFLTSQRTVSRRRAVDRTFLTMQRRHLASSMLDSPLGRDGFSAVLPPCFVVDCGTPADIEEFMDYLRHLTRRDVTATSPGQISTSAQGVVEVLKTRSRAMMAGRAILSACNSLVNSYFGGGAAGSSAAAAPSVNAARSEDPAMLDDGTDHDGDHDEADPIVNDDVVMDAVNEQQYQVVPYCFADVNQAMEEGEEQVTEDTRVDGDDDSAAAALRSLATSDLPMCTAHLHLDDDSPPPPPPPSEEEEEEEEEPCDHYAIEAGGAYSFDGTASASTYSRRRGVATPGFTARLWGSAVNNGGGNPDENRDDANPPSAHGAGNALANALAILSRDVPVPPLDSPPTMTLTARKRRAMQLREDGEGEEVCSPPPTRPKRRRGRAVVADANVGAGAVDESNDVVVAAADECTPPPPPAPPSRPTSSKTRKRRRATSVDADTAVDEDDNDDAAMVAMADECSPTTPPVMQHKPTSARRKSRRAVGACANDEAIGNDDDAAPQAGADAWQATVAPSTSVGARSEPARRTRRRTGGGAAWHGKNGKGGWWT</sequence>
<feature type="compositionally biased region" description="Low complexity" evidence="1">
    <location>
        <begin position="1015"/>
        <end position="1028"/>
    </location>
</feature>
<keyword evidence="4" id="KW-1185">Reference proteome</keyword>
<evidence type="ECO:0000256" key="1">
    <source>
        <dbReference type="SAM" id="MobiDB-lite"/>
    </source>
</evidence>
<proteinExistence type="predicted"/>
<evidence type="ECO:0000313" key="3">
    <source>
        <dbReference type="EMBL" id="GHP09274.1"/>
    </source>
</evidence>
<feature type="compositionally biased region" description="Gly residues" evidence="1">
    <location>
        <begin position="1162"/>
        <end position="1178"/>
    </location>
</feature>
<keyword evidence="2" id="KW-0812">Transmembrane</keyword>
<feature type="compositionally biased region" description="Low complexity" evidence="1">
    <location>
        <begin position="273"/>
        <end position="289"/>
    </location>
</feature>
<feature type="region of interest" description="Disordered" evidence="1">
    <location>
        <begin position="862"/>
        <end position="889"/>
    </location>
</feature>
<feature type="compositionally biased region" description="Low complexity" evidence="1">
    <location>
        <begin position="1129"/>
        <end position="1139"/>
    </location>
</feature>
<keyword evidence="2" id="KW-0472">Membrane</keyword>
<name>A0A830HQ45_9CHLO</name>
<dbReference type="AlphaFoldDB" id="A0A830HQ45"/>
<feature type="region of interest" description="Disordered" evidence="1">
    <location>
        <begin position="967"/>
        <end position="1178"/>
    </location>
</feature>
<dbReference type="Proteomes" id="UP000660262">
    <property type="component" value="Unassembled WGS sequence"/>
</dbReference>
<feature type="region of interest" description="Disordered" evidence="1">
    <location>
        <begin position="768"/>
        <end position="795"/>
    </location>
</feature>
<feature type="transmembrane region" description="Helical" evidence="2">
    <location>
        <begin position="42"/>
        <end position="61"/>
    </location>
</feature>
<reference evidence="3" key="1">
    <citation type="submission" date="2020-10" db="EMBL/GenBank/DDBJ databases">
        <title>Unveiling of a novel bifunctional photoreceptor, Dualchrome1, isolated from a cosmopolitan green alga.</title>
        <authorList>
            <person name="Suzuki S."/>
            <person name="Kawachi M."/>
        </authorList>
    </citation>
    <scope>NUCLEOTIDE SEQUENCE</scope>
    <source>
        <strain evidence="3">NIES 2893</strain>
    </source>
</reference>
<evidence type="ECO:0000313" key="4">
    <source>
        <dbReference type="Proteomes" id="UP000660262"/>
    </source>
</evidence>
<feature type="compositionally biased region" description="Pro residues" evidence="1">
    <location>
        <begin position="1042"/>
        <end position="1052"/>
    </location>
</feature>
<feature type="compositionally biased region" description="Acidic residues" evidence="1">
    <location>
        <begin position="1071"/>
        <end position="1080"/>
    </location>
</feature>
<evidence type="ECO:0000256" key="2">
    <source>
        <dbReference type="SAM" id="Phobius"/>
    </source>
</evidence>
<feature type="compositionally biased region" description="Low complexity" evidence="1">
    <location>
        <begin position="230"/>
        <end position="256"/>
    </location>
</feature>
<gene>
    <name evidence="3" type="ORF">PPROV_000801100</name>
</gene>
<feature type="region of interest" description="Disordered" evidence="1">
    <location>
        <begin position="230"/>
        <end position="258"/>
    </location>
</feature>
<dbReference type="EMBL" id="BNJQ01000024">
    <property type="protein sequence ID" value="GHP09274.1"/>
    <property type="molecule type" value="Genomic_DNA"/>
</dbReference>
<protein>
    <submittedName>
        <fullName evidence="3">Uncharacterized protein</fullName>
    </submittedName>
</protein>